<evidence type="ECO:0000313" key="2">
    <source>
        <dbReference type="Proteomes" id="UP000789920"/>
    </source>
</evidence>
<organism evidence="1 2">
    <name type="scientific">Racocetra persica</name>
    <dbReference type="NCBI Taxonomy" id="160502"/>
    <lineage>
        <taxon>Eukaryota</taxon>
        <taxon>Fungi</taxon>
        <taxon>Fungi incertae sedis</taxon>
        <taxon>Mucoromycota</taxon>
        <taxon>Glomeromycotina</taxon>
        <taxon>Glomeromycetes</taxon>
        <taxon>Diversisporales</taxon>
        <taxon>Gigasporaceae</taxon>
        <taxon>Racocetra</taxon>
    </lineage>
</organism>
<comment type="caution">
    <text evidence="1">The sequence shown here is derived from an EMBL/GenBank/DDBJ whole genome shotgun (WGS) entry which is preliminary data.</text>
</comment>
<feature type="non-terminal residue" evidence="1">
    <location>
        <position position="89"/>
    </location>
</feature>
<sequence length="89" mass="10611">QTVSCQYNEILDKIDDMERNQHLGWIYEYRKKIFLEISVYQPLQGSSYFVLPKIWAKPQLEIINPQNTDERCFEACMKAYLASEEACRQ</sequence>
<keyword evidence="2" id="KW-1185">Reference proteome</keyword>
<dbReference type="Proteomes" id="UP000789920">
    <property type="component" value="Unassembled WGS sequence"/>
</dbReference>
<feature type="non-terminal residue" evidence="1">
    <location>
        <position position="1"/>
    </location>
</feature>
<accession>A0ACA9SJC3</accession>
<proteinExistence type="predicted"/>
<evidence type="ECO:0000313" key="1">
    <source>
        <dbReference type="EMBL" id="CAG8841327.1"/>
    </source>
</evidence>
<protein>
    <submittedName>
        <fullName evidence="1">16401_t:CDS:1</fullName>
    </submittedName>
</protein>
<gene>
    <name evidence="1" type="ORF">RPERSI_LOCUS31823</name>
</gene>
<dbReference type="EMBL" id="CAJVQC010129951">
    <property type="protein sequence ID" value="CAG8841327.1"/>
    <property type="molecule type" value="Genomic_DNA"/>
</dbReference>
<name>A0ACA9SJC3_9GLOM</name>
<reference evidence="1" key="1">
    <citation type="submission" date="2021-06" db="EMBL/GenBank/DDBJ databases">
        <authorList>
            <person name="Kallberg Y."/>
            <person name="Tangrot J."/>
            <person name="Rosling A."/>
        </authorList>
    </citation>
    <scope>NUCLEOTIDE SEQUENCE</scope>
    <source>
        <strain evidence="1">MA461A</strain>
    </source>
</reference>